<gene>
    <name evidence="1" type="ORF">BD626DRAFT_486775</name>
</gene>
<protein>
    <recommendedName>
        <fullName evidence="3">F-box domain-containing protein</fullName>
    </recommendedName>
</protein>
<name>A0A550CMV0_9AGAR</name>
<dbReference type="SUPFAM" id="SSF52047">
    <property type="entry name" value="RNI-like"/>
    <property type="match status" value="1"/>
</dbReference>
<dbReference type="Proteomes" id="UP000320762">
    <property type="component" value="Unassembled WGS sequence"/>
</dbReference>
<organism evidence="1 2">
    <name type="scientific">Schizophyllum amplum</name>
    <dbReference type="NCBI Taxonomy" id="97359"/>
    <lineage>
        <taxon>Eukaryota</taxon>
        <taxon>Fungi</taxon>
        <taxon>Dikarya</taxon>
        <taxon>Basidiomycota</taxon>
        <taxon>Agaricomycotina</taxon>
        <taxon>Agaricomycetes</taxon>
        <taxon>Agaricomycetidae</taxon>
        <taxon>Agaricales</taxon>
        <taxon>Schizophyllaceae</taxon>
        <taxon>Schizophyllum</taxon>
    </lineage>
</organism>
<sequence length="393" mass="44053">MTSNSRFGPLPAELWLEVFEWCFALPDSRDLLSDSYIPFQSLYDDREYIRLKAAVNLVCRQWRALTLAILYQDVHILPSTAPALRYAVGQKASEGPHGYGQWVRRVVLPYTSTITHTAAPLQAVHILKYCPGVEALSRPRHAVPGPIGFEYEAETLHFPALRRLEWWGNEEAERSGGLNSLGTVLAHAPGLRYLFIGGIMGTSSAGSQPSDLALLHLETLRLNVINGLLLNRLCSRWSLPALRHVVLDSPLVGSDVGVLWGSLGPKLEVVELGAHARFIMTDMITPCLHGCPDLRELNYHVFFTIPPHPDLRHNSLEVVRLHGAADQLLGEGTVVWKHLQWHLEDMLTVERFPSLKRVYLVGEEWRILGRKPGFSIMLGELAAKGHRLDLLVY</sequence>
<proteinExistence type="predicted"/>
<dbReference type="OrthoDB" id="3256525at2759"/>
<comment type="caution">
    <text evidence="1">The sequence shown here is derived from an EMBL/GenBank/DDBJ whole genome shotgun (WGS) entry which is preliminary data.</text>
</comment>
<dbReference type="InterPro" id="IPR032675">
    <property type="entry name" value="LRR_dom_sf"/>
</dbReference>
<reference evidence="1 2" key="1">
    <citation type="journal article" date="2019" name="New Phytol.">
        <title>Comparative genomics reveals unique wood-decay strategies and fruiting body development in the Schizophyllaceae.</title>
        <authorList>
            <person name="Almasi E."/>
            <person name="Sahu N."/>
            <person name="Krizsan K."/>
            <person name="Balint B."/>
            <person name="Kovacs G.M."/>
            <person name="Kiss B."/>
            <person name="Cseklye J."/>
            <person name="Drula E."/>
            <person name="Henrissat B."/>
            <person name="Nagy I."/>
            <person name="Chovatia M."/>
            <person name="Adam C."/>
            <person name="LaButti K."/>
            <person name="Lipzen A."/>
            <person name="Riley R."/>
            <person name="Grigoriev I.V."/>
            <person name="Nagy L.G."/>
        </authorList>
    </citation>
    <scope>NUCLEOTIDE SEQUENCE [LARGE SCALE GENOMIC DNA]</scope>
    <source>
        <strain evidence="1 2">NL-1724</strain>
    </source>
</reference>
<evidence type="ECO:0000313" key="2">
    <source>
        <dbReference type="Proteomes" id="UP000320762"/>
    </source>
</evidence>
<dbReference type="EMBL" id="VDMD01000004">
    <property type="protein sequence ID" value="TRM66118.1"/>
    <property type="molecule type" value="Genomic_DNA"/>
</dbReference>
<accession>A0A550CMV0</accession>
<dbReference type="AlphaFoldDB" id="A0A550CMV0"/>
<dbReference type="Gene3D" id="3.80.10.10">
    <property type="entry name" value="Ribonuclease Inhibitor"/>
    <property type="match status" value="1"/>
</dbReference>
<evidence type="ECO:0008006" key="3">
    <source>
        <dbReference type="Google" id="ProtNLM"/>
    </source>
</evidence>
<keyword evidence="2" id="KW-1185">Reference proteome</keyword>
<evidence type="ECO:0000313" key="1">
    <source>
        <dbReference type="EMBL" id="TRM66118.1"/>
    </source>
</evidence>